<dbReference type="Proteomes" id="UP000252519">
    <property type="component" value="Unassembled WGS sequence"/>
</dbReference>
<evidence type="ECO:0000313" key="2">
    <source>
        <dbReference type="Proteomes" id="UP000252519"/>
    </source>
</evidence>
<proteinExistence type="predicted"/>
<sequence>MAPFKSVSLKKLMDTWKQSSRVKEDQHAVCVVDFLRFYLLRVMILPLQATDPVEAVQSYACRQSGGWAKNENLKNIPEEIVSVIIDCLMEGFGIGQPELLMDADVLKEAPIRADIRGYKTANDELVPPTKRRALHPVGGD</sequence>
<keyword evidence="2" id="KW-1185">Reference proteome</keyword>
<protein>
    <submittedName>
        <fullName evidence="1">Uncharacterized protein</fullName>
    </submittedName>
</protein>
<dbReference type="OrthoDB" id="5904582at2759"/>
<evidence type="ECO:0000313" key="1">
    <source>
        <dbReference type="EMBL" id="RCN39094.1"/>
    </source>
</evidence>
<reference evidence="1 2" key="1">
    <citation type="submission" date="2014-10" db="EMBL/GenBank/DDBJ databases">
        <title>Draft genome of the hookworm Ancylostoma caninum.</title>
        <authorList>
            <person name="Mitreva M."/>
        </authorList>
    </citation>
    <scope>NUCLEOTIDE SEQUENCE [LARGE SCALE GENOMIC DNA]</scope>
    <source>
        <strain evidence="1 2">Baltimore</strain>
    </source>
</reference>
<name>A0A368G3T1_ANCCA</name>
<accession>A0A368G3T1</accession>
<gene>
    <name evidence="1" type="ORF">ANCCAN_14996</name>
</gene>
<dbReference type="EMBL" id="JOJR01000357">
    <property type="protein sequence ID" value="RCN39094.1"/>
    <property type="molecule type" value="Genomic_DNA"/>
</dbReference>
<comment type="caution">
    <text evidence="1">The sequence shown here is derived from an EMBL/GenBank/DDBJ whole genome shotgun (WGS) entry which is preliminary data.</text>
</comment>
<dbReference type="AlphaFoldDB" id="A0A368G3T1"/>
<organism evidence="1 2">
    <name type="scientific">Ancylostoma caninum</name>
    <name type="common">Dog hookworm</name>
    <dbReference type="NCBI Taxonomy" id="29170"/>
    <lineage>
        <taxon>Eukaryota</taxon>
        <taxon>Metazoa</taxon>
        <taxon>Ecdysozoa</taxon>
        <taxon>Nematoda</taxon>
        <taxon>Chromadorea</taxon>
        <taxon>Rhabditida</taxon>
        <taxon>Rhabditina</taxon>
        <taxon>Rhabditomorpha</taxon>
        <taxon>Strongyloidea</taxon>
        <taxon>Ancylostomatidae</taxon>
        <taxon>Ancylostomatinae</taxon>
        <taxon>Ancylostoma</taxon>
    </lineage>
</organism>